<evidence type="ECO:0000259" key="2">
    <source>
        <dbReference type="PROSITE" id="PS50943"/>
    </source>
</evidence>
<protein>
    <submittedName>
        <fullName evidence="3">Tetratricopeptide repeat protein</fullName>
    </submittedName>
</protein>
<dbReference type="RefSeq" id="WP_257924828.1">
    <property type="nucleotide sequence ID" value="NZ_JAMXQV010000024.1"/>
</dbReference>
<dbReference type="SUPFAM" id="SSF48452">
    <property type="entry name" value="TPR-like"/>
    <property type="match status" value="1"/>
</dbReference>
<dbReference type="SMART" id="SM00530">
    <property type="entry name" value="HTH_XRE"/>
    <property type="match status" value="1"/>
</dbReference>
<dbReference type="SMART" id="SM00028">
    <property type="entry name" value="TPR"/>
    <property type="match status" value="4"/>
</dbReference>
<dbReference type="Pfam" id="PF13560">
    <property type="entry name" value="HTH_31"/>
    <property type="match status" value="1"/>
</dbReference>
<feature type="domain" description="HTH cro/C1-type" evidence="2">
    <location>
        <begin position="28"/>
        <end position="81"/>
    </location>
</feature>
<dbReference type="InterPro" id="IPR027417">
    <property type="entry name" value="P-loop_NTPase"/>
</dbReference>
<dbReference type="PANTHER" id="PTHR47691:SF3">
    <property type="entry name" value="HTH-TYPE TRANSCRIPTIONAL REGULATOR RV0890C-RELATED"/>
    <property type="match status" value="1"/>
</dbReference>
<sequence length="769" mass="84501">MARSTEDADAAPSRPQPLTAAQQFGAAMRRLRRLKKLTLRALSEKVNYHYSVLSRIELGQLPPTIEAARAIDEALGAGGALVTLAEVARSEPYAALPPPPPLFVGREHALGALSSALIHEVHPDRSTVAFVYGPPGTGKTALARWWANLHQHDFDHVLYADLRGFDPRQPAEAGEILERLLRGLGVSDERIPSQPSMQLDVLRGHLEQRATVEHRVLIVLDNAQDSRQVAQVLPGSRNTSVLITSRRRMSGLVITAGAEAIALQAMTKDDAVELIRGFVGKHRVEAEPAAVARLANLCARLPLALNIAAERVASNDTLTIAQHAELLAHGALELQVADDESIGVRAAYSYSYRQLSDDQARVFRLCGLHPGVQLTADSVAALADTTSAEAFQLMEQLVQLSLMQALPARAFRLHDLLRDYAAEEAARPDRDEEREPAIRRLVHWYLHTVNAASWAITPERPDHHIHLGPAPDAVTPVAFPSFDSAYRWSVRELPNLAGVAELALDHGMLFPAWRIPVECFDFFIHYRPVSAWIDSFEVALKAAELADDYLRVAQAADELAEGYLRRGDPVSLERAFTLAARAIEVCEGHEPPRFMAFAYIEQGEVAFIRGDFELSAQLCEQALAVAQQVGTKVGETLARTHLGSAYRALGRFELAARHGETAFTLLEAADDPHGMGYAAVPLARTLRASGDLERALHYCEQAARAFDRRDDFQGKAEALAERGLTLLALGELEEARTTFDGAQDRLRQINQRVAETYAAEWNQQTAAER</sequence>
<organism evidence="3 4">
    <name type="scientific">Amycolatopsis iheyensis</name>
    <dbReference type="NCBI Taxonomy" id="2945988"/>
    <lineage>
        <taxon>Bacteria</taxon>
        <taxon>Bacillati</taxon>
        <taxon>Actinomycetota</taxon>
        <taxon>Actinomycetes</taxon>
        <taxon>Pseudonocardiales</taxon>
        <taxon>Pseudonocardiaceae</taxon>
        <taxon>Amycolatopsis</taxon>
    </lineage>
</organism>
<evidence type="ECO:0000256" key="1">
    <source>
        <dbReference type="SAM" id="MobiDB-lite"/>
    </source>
</evidence>
<dbReference type="PRINTS" id="PR00364">
    <property type="entry name" value="DISEASERSIST"/>
</dbReference>
<dbReference type="AlphaFoldDB" id="A0A9X2NGK4"/>
<dbReference type="Gene3D" id="1.10.10.10">
    <property type="entry name" value="Winged helix-like DNA-binding domain superfamily/Winged helix DNA-binding domain"/>
    <property type="match status" value="1"/>
</dbReference>
<dbReference type="CDD" id="cd00093">
    <property type="entry name" value="HTH_XRE"/>
    <property type="match status" value="1"/>
</dbReference>
<keyword evidence="4" id="KW-1185">Reference proteome</keyword>
<dbReference type="PROSITE" id="PS50943">
    <property type="entry name" value="HTH_CROC1"/>
    <property type="match status" value="1"/>
</dbReference>
<dbReference type="Pfam" id="PF17874">
    <property type="entry name" value="TPR_MalT"/>
    <property type="match status" value="1"/>
</dbReference>
<dbReference type="Gene3D" id="1.25.40.10">
    <property type="entry name" value="Tetratricopeptide repeat domain"/>
    <property type="match status" value="1"/>
</dbReference>
<dbReference type="InterPro" id="IPR001387">
    <property type="entry name" value="Cro/C1-type_HTH"/>
</dbReference>
<name>A0A9X2NGK4_9PSEU</name>
<proteinExistence type="predicted"/>
<evidence type="ECO:0000313" key="3">
    <source>
        <dbReference type="EMBL" id="MCR6488264.1"/>
    </source>
</evidence>
<comment type="caution">
    <text evidence="3">The sequence shown here is derived from an EMBL/GenBank/DDBJ whole genome shotgun (WGS) entry which is preliminary data.</text>
</comment>
<dbReference type="InterPro" id="IPR011990">
    <property type="entry name" value="TPR-like_helical_dom_sf"/>
</dbReference>
<dbReference type="Proteomes" id="UP001144096">
    <property type="component" value="Unassembled WGS sequence"/>
</dbReference>
<dbReference type="SUPFAM" id="SSF52540">
    <property type="entry name" value="P-loop containing nucleoside triphosphate hydrolases"/>
    <property type="match status" value="1"/>
</dbReference>
<feature type="region of interest" description="Disordered" evidence="1">
    <location>
        <begin position="1"/>
        <end position="20"/>
    </location>
</feature>
<reference evidence="3" key="1">
    <citation type="submission" date="2022-06" db="EMBL/GenBank/DDBJ databases">
        <title>Amycolatopsis iheyaensis sp. nov., a new species of the genus Amycolatopsis isolated from soil in Iheya island, Japan.</title>
        <authorList>
            <person name="Ngamcharungchit C."/>
            <person name="Kanto H."/>
            <person name="Take A."/>
            <person name="Intra B."/>
            <person name="Matsumoto A."/>
            <person name="Panbangred W."/>
            <person name="Inahashi Y."/>
        </authorList>
    </citation>
    <scope>NUCLEOTIDE SEQUENCE</scope>
    <source>
        <strain evidence="3">OK19-0408</strain>
    </source>
</reference>
<accession>A0A9X2NGK4</accession>
<dbReference type="InterPro" id="IPR041617">
    <property type="entry name" value="TPR_MalT"/>
</dbReference>
<evidence type="ECO:0000313" key="4">
    <source>
        <dbReference type="Proteomes" id="UP001144096"/>
    </source>
</evidence>
<dbReference type="SUPFAM" id="SSF47413">
    <property type="entry name" value="lambda repressor-like DNA-binding domains"/>
    <property type="match status" value="1"/>
</dbReference>
<dbReference type="Gene3D" id="3.40.50.300">
    <property type="entry name" value="P-loop containing nucleotide triphosphate hydrolases"/>
    <property type="match status" value="1"/>
</dbReference>
<dbReference type="InterPro" id="IPR036388">
    <property type="entry name" value="WH-like_DNA-bd_sf"/>
</dbReference>
<dbReference type="Pfam" id="PF13191">
    <property type="entry name" value="AAA_16"/>
    <property type="match status" value="1"/>
</dbReference>
<dbReference type="InterPro" id="IPR010982">
    <property type="entry name" value="Lambda_DNA-bd_dom_sf"/>
</dbReference>
<dbReference type="PANTHER" id="PTHR47691">
    <property type="entry name" value="REGULATOR-RELATED"/>
    <property type="match status" value="1"/>
</dbReference>
<dbReference type="EMBL" id="JAMXQV010000024">
    <property type="protein sequence ID" value="MCR6488264.1"/>
    <property type="molecule type" value="Genomic_DNA"/>
</dbReference>
<dbReference type="Gene3D" id="1.10.260.40">
    <property type="entry name" value="lambda repressor-like DNA-binding domains"/>
    <property type="match status" value="1"/>
</dbReference>
<dbReference type="GO" id="GO:0003677">
    <property type="term" value="F:DNA binding"/>
    <property type="evidence" value="ECO:0007669"/>
    <property type="project" value="InterPro"/>
</dbReference>
<gene>
    <name evidence="3" type="ORF">M8542_36085</name>
</gene>
<dbReference type="GO" id="GO:0043531">
    <property type="term" value="F:ADP binding"/>
    <property type="evidence" value="ECO:0007669"/>
    <property type="project" value="InterPro"/>
</dbReference>
<dbReference type="InterPro" id="IPR019734">
    <property type="entry name" value="TPR_rpt"/>
</dbReference>
<dbReference type="InterPro" id="IPR041664">
    <property type="entry name" value="AAA_16"/>
</dbReference>